<sequence>MTIFTTCERVGKALVRNFPLRRVLRCTATALLLARFSGDCHLVRLWSFSGDSRLLRYRHISTASSPALGDLIPVRYGLIVTPKSDANAEEQWEWT</sequence>
<proteinExistence type="predicted"/>
<gene>
    <name evidence="1" type="ORF">VNO78_10991</name>
</gene>
<accession>A0AAN9SSN3</accession>
<name>A0AAN9SSN3_PSOTE</name>
<dbReference type="Proteomes" id="UP001386955">
    <property type="component" value="Unassembled WGS sequence"/>
</dbReference>
<dbReference type="AlphaFoldDB" id="A0AAN9SSN3"/>
<reference evidence="1 2" key="1">
    <citation type="submission" date="2024-01" db="EMBL/GenBank/DDBJ databases">
        <title>The genomes of 5 underutilized Papilionoideae crops provide insights into root nodulation and disease resistanc.</title>
        <authorList>
            <person name="Jiang F."/>
        </authorList>
    </citation>
    <scope>NUCLEOTIDE SEQUENCE [LARGE SCALE GENOMIC DNA]</scope>
    <source>
        <strain evidence="1">DUOXIRENSHENG_FW03</strain>
        <tissue evidence="1">Leaves</tissue>
    </source>
</reference>
<comment type="caution">
    <text evidence="1">The sequence shown here is derived from an EMBL/GenBank/DDBJ whole genome shotgun (WGS) entry which is preliminary data.</text>
</comment>
<evidence type="ECO:0000313" key="1">
    <source>
        <dbReference type="EMBL" id="KAK7399799.1"/>
    </source>
</evidence>
<evidence type="ECO:0000313" key="2">
    <source>
        <dbReference type="Proteomes" id="UP001386955"/>
    </source>
</evidence>
<keyword evidence="2" id="KW-1185">Reference proteome</keyword>
<organism evidence="1 2">
    <name type="scientific">Psophocarpus tetragonolobus</name>
    <name type="common">Winged bean</name>
    <name type="synonym">Dolichos tetragonolobus</name>
    <dbReference type="NCBI Taxonomy" id="3891"/>
    <lineage>
        <taxon>Eukaryota</taxon>
        <taxon>Viridiplantae</taxon>
        <taxon>Streptophyta</taxon>
        <taxon>Embryophyta</taxon>
        <taxon>Tracheophyta</taxon>
        <taxon>Spermatophyta</taxon>
        <taxon>Magnoliopsida</taxon>
        <taxon>eudicotyledons</taxon>
        <taxon>Gunneridae</taxon>
        <taxon>Pentapetalae</taxon>
        <taxon>rosids</taxon>
        <taxon>fabids</taxon>
        <taxon>Fabales</taxon>
        <taxon>Fabaceae</taxon>
        <taxon>Papilionoideae</taxon>
        <taxon>50 kb inversion clade</taxon>
        <taxon>NPAAA clade</taxon>
        <taxon>indigoferoid/millettioid clade</taxon>
        <taxon>Phaseoleae</taxon>
        <taxon>Psophocarpus</taxon>
    </lineage>
</organism>
<dbReference type="EMBL" id="JAYMYS010000003">
    <property type="protein sequence ID" value="KAK7399799.1"/>
    <property type="molecule type" value="Genomic_DNA"/>
</dbReference>
<protein>
    <submittedName>
        <fullName evidence="1">Uncharacterized protein</fullName>
    </submittedName>
</protein>